<keyword evidence="1" id="KW-0472">Membrane</keyword>
<feature type="transmembrane region" description="Helical" evidence="1">
    <location>
        <begin position="45"/>
        <end position="66"/>
    </location>
</feature>
<protein>
    <submittedName>
        <fullName evidence="3">PH domain-containing protein</fullName>
    </submittedName>
</protein>
<accession>A0A1M4WVJ3</accession>
<name>A0A1M4WVJ3_9FIRM</name>
<keyword evidence="1" id="KW-1133">Transmembrane helix</keyword>
<dbReference type="OrthoDB" id="1778146at2"/>
<evidence type="ECO:0000256" key="1">
    <source>
        <dbReference type="SAM" id="Phobius"/>
    </source>
</evidence>
<dbReference type="STRING" id="1120975.SAMN02746064_01323"/>
<evidence type="ECO:0000313" key="4">
    <source>
        <dbReference type="Proteomes" id="UP000184251"/>
    </source>
</evidence>
<dbReference type="InterPro" id="IPR027783">
    <property type="entry name" value="Bacterial_PH-related"/>
</dbReference>
<dbReference type="Pfam" id="PF10882">
    <property type="entry name" value="bPH_5"/>
    <property type="match status" value="1"/>
</dbReference>
<reference evidence="3 4" key="1">
    <citation type="submission" date="2016-11" db="EMBL/GenBank/DDBJ databases">
        <authorList>
            <person name="Jaros S."/>
            <person name="Januszkiewicz K."/>
            <person name="Wedrychowicz H."/>
        </authorList>
    </citation>
    <scope>NUCLEOTIDE SEQUENCE [LARGE SCALE GENOMIC DNA]</scope>
    <source>
        <strain evidence="3 4">DSM 14828</strain>
    </source>
</reference>
<dbReference type="AlphaFoldDB" id="A0A1M4WVJ3"/>
<evidence type="ECO:0000259" key="2">
    <source>
        <dbReference type="Pfam" id="PF10882"/>
    </source>
</evidence>
<dbReference type="Proteomes" id="UP000184251">
    <property type="component" value="Unassembled WGS sequence"/>
</dbReference>
<proteinExistence type="predicted"/>
<feature type="domain" description="Bacterial Pleckstrin homology" evidence="2">
    <location>
        <begin position="101"/>
        <end position="172"/>
    </location>
</feature>
<evidence type="ECO:0000313" key="3">
    <source>
        <dbReference type="EMBL" id="SHE85177.1"/>
    </source>
</evidence>
<keyword evidence="4" id="KW-1185">Reference proteome</keyword>
<keyword evidence="1" id="KW-0812">Transmembrane</keyword>
<dbReference type="EMBL" id="FQTU01000008">
    <property type="protein sequence ID" value="SHE85177.1"/>
    <property type="molecule type" value="Genomic_DNA"/>
</dbReference>
<dbReference type="RefSeq" id="WP_073270377.1">
    <property type="nucleotide sequence ID" value="NZ_FQTU01000008.1"/>
</dbReference>
<gene>
    <name evidence="3" type="ORF">SAMN02746064_01323</name>
</gene>
<organism evidence="3 4">
    <name type="scientific">Alkalibacter saccharofermentans DSM 14828</name>
    <dbReference type="NCBI Taxonomy" id="1120975"/>
    <lineage>
        <taxon>Bacteria</taxon>
        <taxon>Bacillati</taxon>
        <taxon>Bacillota</taxon>
        <taxon>Clostridia</taxon>
        <taxon>Eubacteriales</taxon>
        <taxon>Eubacteriaceae</taxon>
        <taxon>Alkalibacter</taxon>
    </lineage>
</organism>
<sequence length="179" mass="20015">MYRVSVESIGGMVFLGVLFGVGILMVLAAIKFARQEKSDRKSKKAVLELGIMVAVALLTVGLYVAMRFLNVVEIEDGSLKAVFLTGFKSVEIAQVDMTDVYIIDWKADRQYAPARRIMGTSIGSFREGRFTLSNGDRAYLLANGSRVLVVKTRDDIYFFGPDEFEEFVSDFETNIKKID</sequence>
<feature type="transmembrane region" description="Helical" evidence="1">
    <location>
        <begin position="12"/>
        <end position="33"/>
    </location>
</feature>